<dbReference type="RefSeq" id="XP_030994321.1">
    <property type="nucleotide sequence ID" value="XM_031142664.1"/>
</dbReference>
<name>A0A507B7J1_9PEZI</name>
<sequence>MISSGRLAILAALFHVALGSTDYFSSPREKDVLVIGDTQRIKWFTAMPKFTLALWQENNGKGSSLGPVLLEIKGGSPVSQFDWVVQTYSMDFQKSNHFFFWLCEGDASQQGNRSNHYFISGYFNITDKQLSTSTPLPSSSATSTSTTSTNIPSLVSIASDDGSSRDSGLSPGVVAAIVVSSCVGIAAIIGIFYWVSRLSKTQKKLVARLEQLSEGTDQQQDHPPKEQHIHRDSSLLSPQMLMARENPKLVELS</sequence>
<feature type="signal peptide" evidence="3">
    <location>
        <begin position="1"/>
        <end position="19"/>
    </location>
</feature>
<evidence type="ECO:0000313" key="5">
    <source>
        <dbReference type="Proteomes" id="UP000319257"/>
    </source>
</evidence>
<feature type="region of interest" description="Disordered" evidence="1">
    <location>
        <begin position="214"/>
        <end position="237"/>
    </location>
</feature>
<evidence type="ECO:0000256" key="3">
    <source>
        <dbReference type="SAM" id="SignalP"/>
    </source>
</evidence>
<comment type="caution">
    <text evidence="4">The sequence shown here is derived from an EMBL/GenBank/DDBJ whole genome shotgun (WGS) entry which is preliminary data.</text>
</comment>
<keyword evidence="3" id="KW-0732">Signal</keyword>
<proteinExistence type="predicted"/>
<evidence type="ECO:0000256" key="1">
    <source>
        <dbReference type="SAM" id="MobiDB-lite"/>
    </source>
</evidence>
<feature type="transmembrane region" description="Helical" evidence="2">
    <location>
        <begin position="173"/>
        <end position="195"/>
    </location>
</feature>
<dbReference type="InParanoid" id="A0A507B7J1"/>
<dbReference type="AlphaFoldDB" id="A0A507B7J1"/>
<evidence type="ECO:0000256" key="2">
    <source>
        <dbReference type="SAM" id="Phobius"/>
    </source>
</evidence>
<dbReference type="EMBL" id="SKBQ01000003">
    <property type="protein sequence ID" value="TPX12610.1"/>
    <property type="molecule type" value="Genomic_DNA"/>
</dbReference>
<protein>
    <submittedName>
        <fullName evidence="4">Uncharacterized protein</fullName>
    </submittedName>
</protein>
<keyword evidence="2" id="KW-1133">Transmembrane helix</keyword>
<dbReference type="GeneID" id="41968234"/>
<accession>A0A507B7J1</accession>
<gene>
    <name evidence="4" type="ORF">E0L32_000787</name>
</gene>
<evidence type="ECO:0000313" key="4">
    <source>
        <dbReference type="EMBL" id="TPX12610.1"/>
    </source>
</evidence>
<organism evidence="4 5">
    <name type="scientific">Thyridium curvatum</name>
    <dbReference type="NCBI Taxonomy" id="1093900"/>
    <lineage>
        <taxon>Eukaryota</taxon>
        <taxon>Fungi</taxon>
        <taxon>Dikarya</taxon>
        <taxon>Ascomycota</taxon>
        <taxon>Pezizomycotina</taxon>
        <taxon>Sordariomycetes</taxon>
        <taxon>Sordariomycetidae</taxon>
        <taxon>Thyridiales</taxon>
        <taxon>Thyridiaceae</taxon>
        <taxon>Thyridium</taxon>
    </lineage>
</organism>
<dbReference type="Proteomes" id="UP000319257">
    <property type="component" value="Unassembled WGS sequence"/>
</dbReference>
<keyword evidence="5" id="KW-1185">Reference proteome</keyword>
<dbReference type="OrthoDB" id="5390143at2759"/>
<feature type="chain" id="PRO_5021370593" evidence="3">
    <location>
        <begin position="20"/>
        <end position="253"/>
    </location>
</feature>
<dbReference type="STRING" id="1093900.A0A507B7J1"/>
<reference evidence="4 5" key="1">
    <citation type="submission" date="2019-06" db="EMBL/GenBank/DDBJ databases">
        <title>Draft genome sequence of the filamentous fungus Phialemoniopsis curvata isolated from diesel fuel.</title>
        <authorList>
            <person name="Varaljay V.A."/>
            <person name="Lyon W.J."/>
            <person name="Crouch A.L."/>
            <person name="Drake C.E."/>
            <person name="Hollomon J.M."/>
            <person name="Nadeau L.J."/>
            <person name="Nunn H.S."/>
            <person name="Stevenson B.S."/>
            <person name="Bojanowski C.L."/>
            <person name="Crookes-Goodson W.J."/>
        </authorList>
    </citation>
    <scope>NUCLEOTIDE SEQUENCE [LARGE SCALE GENOMIC DNA]</scope>
    <source>
        <strain evidence="4 5">D216</strain>
    </source>
</reference>
<keyword evidence="2" id="KW-0812">Transmembrane</keyword>
<feature type="compositionally biased region" description="Basic and acidic residues" evidence="1">
    <location>
        <begin position="219"/>
        <end position="233"/>
    </location>
</feature>
<keyword evidence="2" id="KW-0472">Membrane</keyword>